<organism evidence="2 3">
    <name type="scientific">Paramecium sonneborni</name>
    <dbReference type="NCBI Taxonomy" id="65129"/>
    <lineage>
        <taxon>Eukaryota</taxon>
        <taxon>Sar</taxon>
        <taxon>Alveolata</taxon>
        <taxon>Ciliophora</taxon>
        <taxon>Intramacronucleata</taxon>
        <taxon>Oligohymenophorea</taxon>
        <taxon>Peniculida</taxon>
        <taxon>Parameciidae</taxon>
        <taxon>Paramecium</taxon>
    </lineage>
</organism>
<dbReference type="Proteomes" id="UP000692954">
    <property type="component" value="Unassembled WGS sequence"/>
</dbReference>
<gene>
    <name evidence="2" type="ORF">PSON_ATCC_30995.1.T2690006</name>
</gene>
<accession>A0A8S1RQE8</accession>
<dbReference type="Pfam" id="PF00271">
    <property type="entry name" value="Helicase_C"/>
    <property type="match status" value="1"/>
</dbReference>
<comment type="caution">
    <text evidence="2">The sequence shown here is derived from an EMBL/GenBank/DDBJ whole genome shotgun (WGS) entry which is preliminary data.</text>
</comment>
<evidence type="ECO:0000313" key="2">
    <source>
        <dbReference type="EMBL" id="CAD8130206.1"/>
    </source>
</evidence>
<name>A0A8S1RQE8_9CILI</name>
<sequence length="91" mass="10925">MRENEFTAVQMNGKINQKERDKIIAEFKKGNKRVLITTEVWIEDLMFNKLLWLSIPPENCTFKEQEDLVDLKEKLLKLILLSKRCQNPKRY</sequence>
<dbReference type="AlphaFoldDB" id="A0A8S1RQE8"/>
<proteinExistence type="predicted"/>
<protein>
    <recommendedName>
        <fullName evidence="1">Helicase C-terminal domain-containing protein</fullName>
    </recommendedName>
</protein>
<keyword evidence="3" id="KW-1185">Reference proteome</keyword>
<evidence type="ECO:0000259" key="1">
    <source>
        <dbReference type="Pfam" id="PF00271"/>
    </source>
</evidence>
<reference evidence="2" key="1">
    <citation type="submission" date="2021-01" db="EMBL/GenBank/DDBJ databases">
        <authorList>
            <consortium name="Genoscope - CEA"/>
            <person name="William W."/>
        </authorList>
    </citation>
    <scope>NUCLEOTIDE SEQUENCE</scope>
</reference>
<feature type="domain" description="Helicase C-terminal" evidence="1">
    <location>
        <begin position="3"/>
        <end position="40"/>
    </location>
</feature>
<dbReference type="InterPro" id="IPR001650">
    <property type="entry name" value="Helicase_C-like"/>
</dbReference>
<dbReference type="OrthoDB" id="10265785at2759"/>
<evidence type="ECO:0000313" key="3">
    <source>
        <dbReference type="Proteomes" id="UP000692954"/>
    </source>
</evidence>
<dbReference type="EMBL" id="CAJJDN010000269">
    <property type="protein sequence ID" value="CAD8130206.1"/>
    <property type="molecule type" value="Genomic_DNA"/>
</dbReference>